<evidence type="ECO:0000256" key="12">
    <source>
        <dbReference type="ARBA" id="ARBA00023159"/>
    </source>
</evidence>
<protein>
    <submittedName>
        <fullName evidence="20">GATA transcription factor LreA</fullName>
    </submittedName>
</protein>
<keyword evidence="13" id="KW-0804">Transcription</keyword>
<evidence type="ECO:0000259" key="18">
    <source>
        <dbReference type="PROSITE" id="PS50112"/>
    </source>
</evidence>
<dbReference type="InterPro" id="IPR000679">
    <property type="entry name" value="Znf_GATA"/>
</dbReference>
<dbReference type="InterPro" id="IPR000014">
    <property type="entry name" value="PAS"/>
</dbReference>
<dbReference type="InterPro" id="IPR013655">
    <property type="entry name" value="PAS_fold_3"/>
</dbReference>
<dbReference type="Pfam" id="PF08447">
    <property type="entry name" value="PAS_3"/>
    <property type="match status" value="1"/>
</dbReference>
<dbReference type="Gene3D" id="3.30.450.20">
    <property type="entry name" value="PAS domain"/>
    <property type="match status" value="3"/>
</dbReference>
<keyword evidence="6" id="KW-0677">Repeat</keyword>
<dbReference type="OrthoDB" id="447251at2759"/>
<dbReference type="CDD" id="cd00130">
    <property type="entry name" value="PAS"/>
    <property type="match status" value="3"/>
</dbReference>
<reference evidence="20 21" key="1">
    <citation type="submission" date="2014-06" db="EMBL/GenBank/DDBJ databases">
        <title>The Genome of the Aflatoxigenic Filamentous Fungus Aspergillus nomius.</title>
        <authorList>
            <person name="Moore M.G."/>
            <person name="Shannon B.M."/>
            <person name="Brian M.M."/>
        </authorList>
    </citation>
    <scope>NUCLEOTIDE SEQUENCE [LARGE SCALE GENOMIC DNA]</scope>
    <source>
        <strain evidence="20 21">NRRL 13137</strain>
    </source>
</reference>
<sequence>MEGFSDGYYDAQYTVPASDHRVDYPPSSSDHYAQAMMPFTAPDQMHAASFAYQPQIPDLVADSASFVFPSHTAGLSLNLPEHPMPTENIGHRTSNAMFLYDPLSALGGSAATAINTGDPFAYNAFQAPFPTMPLENFQGQQSLTFHNTCLPSQPMNLNPSVAYSTMQTHGPVLNTYQAPPSHAELTTPAQPTGTLKEQPSTNFPQPAGQTSQRRRNRGFQSSGPASSHRFIQPKRPPPPKVPLPPHPKSAADETSQYASIYSSSGFDIMGVLAEVVSRPNPKINIGAVDLSCAFVLCDITKNDHPIIYVSEAFERLTGYTEQEIVGQNCRFLQGPEGVVQKGMKRTFVDDQTTSRLRSTIEDRTEIQASLINYRKGGQPFMNLISMIPIRWNSQEYRFYVGFQVDLVETPDAVTRRNPNGTYTINYQRNRLPNYVVPPPDIYRSHPDLVTWFRTDQVSTILKSLDNSTLTYRSYLDRILVENTDDIIHALSLEGEFLYLSPSCRKVLEYEPIELVGKTLSTVCHPSDIGPVIRDLRACTTTEPVSVVFRIRRKRSGYIWFESHGSWRMGERGRQFMVLVGRPRLVYCLDHITSIGQGSLAETDVWVKLSKSGIVLFMTSKARPVLGRMPDELIGKSLQDLMDSRVEVQKALRVARTGQRATFSHKIRHKKGHMLPAQTTLYPGDTKEGIRPSFLVAQISFPKPPQGGNDESNSAPPPNRNLRDLNIHRQSASGVSGIAGQNLLASSKPANPQVQELPFFTELVPTRGSSWQVELRELEKQNRTLSDELQKLLTRRKKRKRKQSAASVEKSCAMCQTKKTPEWRRGPSGERDLCNSCGLRWAKQVRNAAQVAGRPNAY</sequence>
<dbReference type="NCBIfam" id="TIGR00229">
    <property type="entry name" value="sensory_box"/>
    <property type="match status" value="2"/>
</dbReference>
<keyword evidence="11" id="KW-0238">DNA-binding</keyword>
<keyword evidence="12" id="KW-0010">Activator</keyword>
<dbReference type="RefSeq" id="XP_015403538.1">
    <property type="nucleotide sequence ID" value="XM_015554667.1"/>
</dbReference>
<dbReference type="InterPro" id="IPR001610">
    <property type="entry name" value="PAC"/>
</dbReference>
<dbReference type="Pfam" id="PF00320">
    <property type="entry name" value="GATA"/>
    <property type="match status" value="1"/>
</dbReference>
<evidence type="ECO:0000256" key="16">
    <source>
        <dbReference type="SAM" id="Coils"/>
    </source>
</evidence>
<feature type="domain" description="PAS" evidence="18">
    <location>
        <begin position="306"/>
        <end position="328"/>
    </location>
</feature>
<keyword evidence="8" id="KW-0862">Zinc</keyword>
<proteinExistence type="predicted"/>
<dbReference type="GeneID" id="26811215"/>
<dbReference type="Pfam" id="PF13426">
    <property type="entry name" value="PAS_9"/>
    <property type="match status" value="2"/>
</dbReference>
<organism evidence="20 21">
    <name type="scientific">Aspergillus nomiae NRRL (strain ATCC 15546 / NRRL 13137 / CBS 260.88 / M93)</name>
    <dbReference type="NCBI Taxonomy" id="1509407"/>
    <lineage>
        <taxon>Eukaryota</taxon>
        <taxon>Fungi</taxon>
        <taxon>Dikarya</taxon>
        <taxon>Ascomycota</taxon>
        <taxon>Pezizomycotina</taxon>
        <taxon>Eurotiomycetes</taxon>
        <taxon>Eurotiomycetidae</taxon>
        <taxon>Eurotiales</taxon>
        <taxon>Aspergillaceae</taxon>
        <taxon>Aspergillus</taxon>
        <taxon>Aspergillus subgen. Circumdati</taxon>
    </lineage>
</organism>
<keyword evidence="9" id="KW-0157">Chromophore</keyword>
<dbReference type="PANTHER" id="PTHR47429:SF7">
    <property type="entry name" value="GATA-FACTOR"/>
    <property type="match status" value="1"/>
</dbReference>
<dbReference type="SMART" id="SM00091">
    <property type="entry name" value="PAS"/>
    <property type="match status" value="3"/>
</dbReference>
<dbReference type="GO" id="GO:0006355">
    <property type="term" value="P:regulation of DNA-templated transcription"/>
    <property type="evidence" value="ECO:0007669"/>
    <property type="project" value="InterPro"/>
</dbReference>
<dbReference type="GO" id="GO:0043565">
    <property type="term" value="F:sequence-specific DNA binding"/>
    <property type="evidence" value="ECO:0007669"/>
    <property type="project" value="InterPro"/>
</dbReference>
<evidence type="ECO:0000259" key="19">
    <source>
        <dbReference type="PROSITE" id="PS50114"/>
    </source>
</evidence>
<feature type="coiled-coil region" evidence="16">
    <location>
        <begin position="767"/>
        <end position="794"/>
    </location>
</feature>
<feature type="region of interest" description="Disordered" evidence="17">
    <location>
        <begin position="698"/>
        <end position="723"/>
    </location>
</feature>
<dbReference type="InterPro" id="IPR035965">
    <property type="entry name" value="PAS-like_dom_sf"/>
</dbReference>
<dbReference type="FunFam" id="3.30.450.20:FF:000064">
    <property type="entry name" value="Vivid PAS protein VVD"/>
    <property type="match status" value="1"/>
</dbReference>
<gene>
    <name evidence="20" type="ORF">ANOM_009411</name>
</gene>
<dbReference type="STRING" id="1509407.A0A0L1ITA3"/>
<dbReference type="GO" id="GO:0009881">
    <property type="term" value="F:photoreceptor activity"/>
    <property type="evidence" value="ECO:0007669"/>
    <property type="project" value="UniProtKB-KW"/>
</dbReference>
<keyword evidence="21" id="KW-1185">Reference proteome</keyword>
<keyword evidence="14" id="KW-0675">Receptor</keyword>
<evidence type="ECO:0000256" key="9">
    <source>
        <dbReference type="ARBA" id="ARBA00022991"/>
    </source>
</evidence>
<evidence type="ECO:0000256" key="14">
    <source>
        <dbReference type="ARBA" id="ARBA00023170"/>
    </source>
</evidence>
<keyword evidence="1" id="KW-0600">Photoreceptor protein</keyword>
<evidence type="ECO:0000256" key="10">
    <source>
        <dbReference type="ARBA" id="ARBA00023015"/>
    </source>
</evidence>
<evidence type="ECO:0000256" key="7">
    <source>
        <dbReference type="ARBA" id="ARBA00022771"/>
    </source>
</evidence>
<keyword evidence="7 15" id="KW-0863">Zinc-finger</keyword>
<evidence type="ECO:0000256" key="6">
    <source>
        <dbReference type="ARBA" id="ARBA00022737"/>
    </source>
</evidence>
<comment type="caution">
    <text evidence="20">The sequence shown here is derived from an EMBL/GenBank/DDBJ whole genome shotgun (WGS) entry which is preliminary data.</text>
</comment>
<feature type="region of interest" description="Disordered" evidence="17">
    <location>
        <begin position="172"/>
        <end position="254"/>
    </location>
</feature>
<dbReference type="GO" id="GO:0008270">
    <property type="term" value="F:zinc ion binding"/>
    <property type="evidence" value="ECO:0007669"/>
    <property type="project" value="UniProtKB-KW"/>
</dbReference>
<evidence type="ECO:0000313" key="20">
    <source>
        <dbReference type="EMBL" id="KNG82615.1"/>
    </source>
</evidence>
<accession>A0A0L1ITA3</accession>
<evidence type="ECO:0000256" key="4">
    <source>
        <dbReference type="ARBA" id="ARBA00022643"/>
    </source>
</evidence>
<evidence type="ECO:0000256" key="2">
    <source>
        <dbReference type="ARBA" id="ARBA00022606"/>
    </source>
</evidence>
<dbReference type="SUPFAM" id="SSF55785">
    <property type="entry name" value="PYP-like sensor domain (PAS domain)"/>
    <property type="match status" value="3"/>
</dbReference>
<keyword evidence="16" id="KW-0175">Coiled coil</keyword>
<feature type="domain" description="GATA-type" evidence="19">
    <location>
        <begin position="805"/>
        <end position="838"/>
    </location>
</feature>
<dbReference type="SMART" id="SM00086">
    <property type="entry name" value="PAC"/>
    <property type="match status" value="2"/>
</dbReference>
<dbReference type="CDD" id="cd00202">
    <property type="entry name" value="ZnF_GATA"/>
    <property type="match status" value="1"/>
</dbReference>
<dbReference type="Gene3D" id="3.30.50.10">
    <property type="entry name" value="Erythroid Transcription Factor GATA-1, subunit A"/>
    <property type="match status" value="1"/>
</dbReference>
<evidence type="ECO:0000256" key="13">
    <source>
        <dbReference type="ARBA" id="ARBA00023163"/>
    </source>
</evidence>
<keyword evidence="3" id="KW-0285">Flavoprotein</keyword>
<dbReference type="EMBL" id="JNOM01000330">
    <property type="protein sequence ID" value="KNG82615.1"/>
    <property type="molecule type" value="Genomic_DNA"/>
</dbReference>
<evidence type="ECO:0000256" key="15">
    <source>
        <dbReference type="PROSITE-ProRule" id="PRU00094"/>
    </source>
</evidence>
<dbReference type="SUPFAM" id="SSF57716">
    <property type="entry name" value="Glucocorticoid receptor-like (DNA-binding domain)"/>
    <property type="match status" value="1"/>
</dbReference>
<evidence type="ECO:0000313" key="21">
    <source>
        <dbReference type="Proteomes" id="UP000037505"/>
    </source>
</evidence>
<evidence type="ECO:0000256" key="17">
    <source>
        <dbReference type="SAM" id="MobiDB-lite"/>
    </source>
</evidence>
<keyword evidence="4" id="KW-0288">FMN</keyword>
<keyword evidence="10" id="KW-0805">Transcription regulation</keyword>
<dbReference type="AlphaFoldDB" id="A0A0L1ITA3"/>
<feature type="compositionally biased region" description="Polar residues" evidence="17">
    <location>
        <begin position="187"/>
        <end position="211"/>
    </location>
</feature>
<dbReference type="FunFam" id="3.30.50.10:FF:000065">
    <property type="entry name" value="GATA transcription factor LreA"/>
    <property type="match status" value="1"/>
</dbReference>
<feature type="compositionally biased region" description="Pro residues" evidence="17">
    <location>
        <begin position="234"/>
        <end position="247"/>
    </location>
</feature>
<dbReference type="SMART" id="SM00401">
    <property type="entry name" value="ZnF_GATA"/>
    <property type="match status" value="1"/>
</dbReference>
<dbReference type="PANTHER" id="PTHR47429">
    <property type="entry name" value="PROTEIN TWIN LOV 1"/>
    <property type="match status" value="1"/>
</dbReference>
<evidence type="ECO:0000256" key="11">
    <source>
        <dbReference type="ARBA" id="ARBA00023125"/>
    </source>
</evidence>
<feature type="domain" description="PAS" evidence="18">
    <location>
        <begin position="479"/>
        <end position="542"/>
    </location>
</feature>
<dbReference type="InterPro" id="IPR013088">
    <property type="entry name" value="Znf_NHR/GATA"/>
</dbReference>
<evidence type="ECO:0000256" key="1">
    <source>
        <dbReference type="ARBA" id="ARBA00022543"/>
    </source>
</evidence>
<evidence type="ECO:0000256" key="5">
    <source>
        <dbReference type="ARBA" id="ARBA00022723"/>
    </source>
</evidence>
<dbReference type="PROSITE" id="PS50114">
    <property type="entry name" value="GATA_ZN_FINGER_2"/>
    <property type="match status" value="1"/>
</dbReference>
<keyword evidence="2" id="KW-0716">Sensory transduction</keyword>
<evidence type="ECO:0000256" key="3">
    <source>
        <dbReference type="ARBA" id="ARBA00022630"/>
    </source>
</evidence>
<evidence type="ECO:0000256" key="8">
    <source>
        <dbReference type="ARBA" id="ARBA00022833"/>
    </source>
</evidence>
<dbReference type="Proteomes" id="UP000037505">
    <property type="component" value="Unassembled WGS sequence"/>
</dbReference>
<name>A0A0L1ITA3_ASPN3</name>
<dbReference type="PROSITE" id="PS50112">
    <property type="entry name" value="PAS"/>
    <property type="match status" value="2"/>
</dbReference>
<dbReference type="GO" id="GO:0005634">
    <property type="term" value="C:nucleus"/>
    <property type="evidence" value="ECO:0007669"/>
    <property type="project" value="TreeGrafter"/>
</dbReference>
<keyword evidence="5" id="KW-0479">Metal-binding</keyword>